<comment type="caution">
    <text evidence="2">The sequence shown here is derived from an EMBL/GenBank/DDBJ whole genome shotgun (WGS) entry which is preliminary data.</text>
</comment>
<keyword evidence="3" id="KW-1185">Reference proteome</keyword>
<dbReference type="OrthoDB" id="4093325at2759"/>
<evidence type="ECO:0008006" key="4">
    <source>
        <dbReference type="Google" id="ProtNLM"/>
    </source>
</evidence>
<dbReference type="AlphaFoldDB" id="A0A507R424"/>
<protein>
    <recommendedName>
        <fullName evidence="4">Cell wall protein PhiA</fullName>
    </recommendedName>
</protein>
<reference evidence="2 3" key="1">
    <citation type="submission" date="2019-06" db="EMBL/GenBank/DDBJ databases">
        <title>Wine fermentation using esterase from Monascus purpureus.</title>
        <authorList>
            <person name="Geng C."/>
            <person name="Zhang Y."/>
        </authorList>
    </citation>
    <scope>NUCLEOTIDE SEQUENCE [LARGE SCALE GENOMIC DNA]</scope>
    <source>
        <strain evidence="2">HQ1</strain>
    </source>
</reference>
<evidence type="ECO:0000313" key="2">
    <source>
        <dbReference type="EMBL" id="TQB75904.1"/>
    </source>
</evidence>
<organism evidence="2 3">
    <name type="scientific">Monascus purpureus</name>
    <name type="common">Red mold</name>
    <name type="synonym">Monascus anka</name>
    <dbReference type="NCBI Taxonomy" id="5098"/>
    <lineage>
        <taxon>Eukaryota</taxon>
        <taxon>Fungi</taxon>
        <taxon>Dikarya</taxon>
        <taxon>Ascomycota</taxon>
        <taxon>Pezizomycotina</taxon>
        <taxon>Eurotiomycetes</taxon>
        <taxon>Eurotiomycetidae</taxon>
        <taxon>Eurotiales</taxon>
        <taxon>Aspergillaceae</taxon>
        <taxon>Monascus</taxon>
    </lineage>
</organism>
<gene>
    <name evidence="2" type="ORF">MPDQ_001505</name>
</gene>
<keyword evidence="1" id="KW-0732">Signal</keyword>
<accession>A0A507R424</accession>
<dbReference type="Proteomes" id="UP000319663">
    <property type="component" value="Unassembled WGS sequence"/>
</dbReference>
<name>A0A507R424_MONPU</name>
<feature type="chain" id="PRO_5021444690" description="Cell wall protein PhiA" evidence="1">
    <location>
        <begin position="23"/>
        <end position="185"/>
    </location>
</feature>
<dbReference type="EMBL" id="VIFY01000014">
    <property type="protein sequence ID" value="TQB75904.1"/>
    <property type="molecule type" value="Genomic_DNA"/>
</dbReference>
<evidence type="ECO:0000313" key="3">
    <source>
        <dbReference type="Proteomes" id="UP000319663"/>
    </source>
</evidence>
<sequence>MRFTSLLPALASVSAALPTATSSSPDQTFGLIAIHSGSDVQYAGFNAALSSLFARLPAQNASCNRPDDGYATFYLNEGGLFLYDTSATPQQFYVDRSGMGQGKIGYTTGAQPAPRNSERTGWAIDEQNHLQFAGNDLIACPNSIDGAYSIWASAGVANPGGNENCVGIAARVVEDDDPNGCVYTQ</sequence>
<proteinExistence type="predicted"/>
<evidence type="ECO:0000256" key="1">
    <source>
        <dbReference type="SAM" id="SignalP"/>
    </source>
</evidence>
<feature type="signal peptide" evidence="1">
    <location>
        <begin position="1"/>
        <end position="22"/>
    </location>
</feature>